<proteinExistence type="predicted"/>
<reference evidence="1" key="1">
    <citation type="submission" date="2025-02" db="EMBL/GenBank/DDBJ databases">
        <title>Complete genome sequences of 52 Bacillus and Priestia strains isolated from West-African fermentations and 26 reference strains from the DSMZ collection.</title>
        <authorList>
            <person name="Wiedenbein E.S."/>
            <person name="Canoy T.S."/>
            <person name="Hui Y."/>
            <person name="Parkouda C."/>
            <person name="Dawende C."/>
            <person name="Ametefe E."/>
            <person name="Jespersen L."/>
            <person name="Nielsen D.S."/>
        </authorList>
    </citation>
    <scope>NUCLEOTIDE SEQUENCE</scope>
    <source>
        <strain evidence="1">PRO33</strain>
    </source>
</reference>
<protein>
    <submittedName>
        <fullName evidence="1">Pectate lyase-like adhesive domain-containing protein</fullName>
    </submittedName>
</protein>
<dbReference type="EMBL" id="CP121752">
    <property type="protein sequence ID" value="XRL55254.1"/>
    <property type="molecule type" value="Genomic_DNA"/>
</dbReference>
<gene>
    <name evidence="1" type="ORF">P5627_21325</name>
</gene>
<name>A0AC61ZX87_BACIA</name>
<evidence type="ECO:0000313" key="1">
    <source>
        <dbReference type="EMBL" id="XRL55254.1"/>
    </source>
</evidence>
<dbReference type="Proteomes" id="UP001218488">
    <property type="component" value="Chromosome"/>
</dbReference>
<evidence type="ECO:0000313" key="2">
    <source>
        <dbReference type="Proteomes" id="UP001218488"/>
    </source>
</evidence>
<organism evidence="1 2">
    <name type="scientific">Bacillus safensis</name>
    <dbReference type="NCBI Taxonomy" id="561879"/>
    <lineage>
        <taxon>Bacteria</taxon>
        <taxon>Bacillati</taxon>
        <taxon>Bacillota</taxon>
        <taxon>Bacilli</taxon>
        <taxon>Bacillales</taxon>
        <taxon>Bacillaceae</taxon>
        <taxon>Bacillus</taxon>
    </lineage>
</organism>
<sequence>MNKSKAISIFMIIIMIFTQKLIPSAAAAEEDSKKGGLIWGSDSVQLNEGDSFDTTLDILNPIYQKIQVKIPDGLSISLQQMKEDKRNEHVQFTWDTSSSTVTISPLKGEGEEKIIGKVFMAFKLDKASNYSLTAEAEIDHTIYQSPPMVIKAEKKKEETKLKEETADLNINEKKKLAPLKQKMKQGSMLKASSTQSEDEGTIVSSWSEFLKALDDPAVHVISLSQSISRSFGSINLGTYQRDITINGNGHTIDFGTLGALSLGQVSDATFTMKNVKVKKTGSTSILTTSLLSNGSGWKVVLQNVESVDGSTSGLVDLPQGTIQVDGGQNNYDTKNTAFIAKHFIIKNGAVLNAHGSNVLYYTGVNGSTVEISEGSQVSFYSENDVAMQMNARTDFKVTGQNTLLKVEGNSNLTGNEGALITVVGDGAIMNITDHAEINVHSKRTSAMLMNSSGGVFNVSGNSKLNLRSDANANSAGATLRFRDAGNMTFNVTDNSEININKTGDDAPAVRMYGDDNKFIVRSGGKVSIKNAGNGSPANGGIDAANQGILFTDGNDAVFDLQGEGTIVNIQAENGPAIDMVKNRGSIEAGRGTTFIAEGRTRDINNGIFNAGLATVKVDEPKFYDFRNNRSGGGSIFQLNSSSTFTSTSSDLAVWPKGSNLDGDPSRHWSNFNYQLGGANFSTIVSTNIPNEFNTSSSSYGINGATVYSRMSGNNARAIVDELRVPTDADHSIYGHVTVPVGNSASRDAWTNEVYVKVEVTKADGTKHQLIGKTYGSENMLSVYGDAERAGWFKIDLPDQQLLNAGDQVEVVSAWRGNEDPSSVQARLSQSDDLKVSKTTVVDVTPPNPAVITNATDITNTTKQISGTNGEPGSAVTVKVNGSLINGSAKVNDQGEWQFNLPAYLQKNDVVQVFLTDEAGQAANIKNPPSTNSSQGNTNPAEDLPYHDTTFKKAASFQVKDVLPDENTVTKSVSVNNENQVTRVGSILTYTLSVKNNKSEAVQTEWGKVILEDVLSKGLDFIPSSIQINGKAIDSSQFSYDEGAKKLQIKLGNLSSQEEINVVFQAKVNDSAVEKTIKNKASATGEIPQEAEFTPGPIDPEKELKTITVESNEVENPGGEILGILDFVSAPKMLAFGEQLKISPKNERYPLVHQVDDLVVQDTRKVKSEWQVAARMMKTLQSSNGDTLPSALVYRQAGQDQVIGASDMVVYRHKSADHNPVNISSEWEGVKEGLLLDIKAGEARSTNYSGIIEWTLQDVPGNG</sequence>
<accession>A0AC61ZX87</accession>